<dbReference type="InterPro" id="IPR039615">
    <property type="entry name" value="PKS"/>
</dbReference>
<evidence type="ECO:0008006" key="4">
    <source>
        <dbReference type="Google" id="ProtNLM"/>
    </source>
</evidence>
<evidence type="ECO:0000256" key="1">
    <source>
        <dbReference type="SAM" id="MobiDB-lite"/>
    </source>
</evidence>
<gene>
    <name evidence="2" type="ORF">V6N11_011353</name>
</gene>
<protein>
    <recommendedName>
        <fullName evidence="4">Protein PHYTOCHROME KINASE SUBSTRATE 1-like</fullName>
    </recommendedName>
</protein>
<proteinExistence type="predicted"/>
<keyword evidence="3" id="KW-1185">Reference proteome</keyword>
<comment type="caution">
    <text evidence="2">The sequence shown here is derived from an EMBL/GenBank/DDBJ whole genome shotgun (WGS) entry which is preliminary data.</text>
</comment>
<dbReference type="EMBL" id="JBBPBN010000016">
    <property type="protein sequence ID" value="KAK9021362.1"/>
    <property type="molecule type" value="Genomic_DNA"/>
</dbReference>
<name>A0ABR2S899_9ROSI</name>
<accession>A0ABR2S899</accession>
<dbReference type="Proteomes" id="UP001396334">
    <property type="component" value="Unassembled WGS sequence"/>
</dbReference>
<evidence type="ECO:0000313" key="2">
    <source>
        <dbReference type="EMBL" id="KAK9021362.1"/>
    </source>
</evidence>
<reference evidence="2 3" key="1">
    <citation type="journal article" date="2024" name="G3 (Bethesda)">
        <title>Genome assembly of Hibiscus sabdariffa L. provides insights into metabolisms of medicinal natural products.</title>
        <authorList>
            <person name="Kim T."/>
        </authorList>
    </citation>
    <scope>NUCLEOTIDE SEQUENCE [LARGE SCALE GENOMIC DNA]</scope>
    <source>
        <strain evidence="2">TK-2024</strain>
        <tissue evidence="2">Old leaves</tissue>
    </source>
</reference>
<dbReference type="PANTHER" id="PTHR33781:SF3">
    <property type="entry name" value="PROTEIN PHYTOCHROME KINASE SUBSTRATE 3"/>
    <property type="match status" value="1"/>
</dbReference>
<feature type="region of interest" description="Disordered" evidence="1">
    <location>
        <begin position="118"/>
        <end position="144"/>
    </location>
</feature>
<evidence type="ECO:0000313" key="3">
    <source>
        <dbReference type="Proteomes" id="UP001396334"/>
    </source>
</evidence>
<feature type="compositionally biased region" description="Basic and acidic residues" evidence="1">
    <location>
        <begin position="120"/>
        <end position="130"/>
    </location>
</feature>
<organism evidence="2 3">
    <name type="scientific">Hibiscus sabdariffa</name>
    <name type="common">roselle</name>
    <dbReference type="NCBI Taxonomy" id="183260"/>
    <lineage>
        <taxon>Eukaryota</taxon>
        <taxon>Viridiplantae</taxon>
        <taxon>Streptophyta</taxon>
        <taxon>Embryophyta</taxon>
        <taxon>Tracheophyta</taxon>
        <taxon>Spermatophyta</taxon>
        <taxon>Magnoliopsida</taxon>
        <taxon>eudicotyledons</taxon>
        <taxon>Gunneridae</taxon>
        <taxon>Pentapetalae</taxon>
        <taxon>rosids</taxon>
        <taxon>malvids</taxon>
        <taxon>Malvales</taxon>
        <taxon>Malvaceae</taxon>
        <taxon>Malvoideae</taxon>
        <taxon>Hibiscus</taxon>
    </lineage>
</organism>
<dbReference type="PANTHER" id="PTHR33781">
    <property type="entry name" value="PROTEIN PHYTOCHROME KINASE SUBSTRATE 1-RELATED"/>
    <property type="match status" value="1"/>
</dbReference>
<sequence length="377" mass="42387">MIFSFCFLRSQPSPLLLQNSPLPSFLAFSKPKSPRNSKDQSIIKLNPTCFTCMFETMDGEKRENSGLGELSFSSYLSTAEEIFVHKFAEPRSHRNKSPVGEISVFRAEKYFDTKLDDDDKFSSKRDDPLPRRWPGTPSASSEASWSSQSVLLRSFMRDRSVNKQKRVGGRSFFSTLSCGGACSNEKSVHINQNVDRGRVHAKEVRRKLIRPEFRPKDEFDRTSVGSVPKLETQLDDPRMSLEVFGSTEIKKGDVTKNIERKLSMLTWDAIPNAPTIRIDDDVQSDCSSDLFEINDIYGDRPYAPSETSIEWSVVTAGAADYDEKKSKTATRVANAAKEAQKSRSGGILGCKSHRAVMVAETAYTRDRKMKSSNIIDN</sequence>